<organism evidence="2 3">
    <name type="scientific">Vicia faba</name>
    <name type="common">Broad bean</name>
    <name type="synonym">Faba vulgaris</name>
    <dbReference type="NCBI Taxonomy" id="3906"/>
    <lineage>
        <taxon>Eukaryota</taxon>
        <taxon>Viridiplantae</taxon>
        <taxon>Streptophyta</taxon>
        <taxon>Embryophyta</taxon>
        <taxon>Tracheophyta</taxon>
        <taxon>Spermatophyta</taxon>
        <taxon>Magnoliopsida</taxon>
        <taxon>eudicotyledons</taxon>
        <taxon>Gunneridae</taxon>
        <taxon>Pentapetalae</taxon>
        <taxon>rosids</taxon>
        <taxon>fabids</taxon>
        <taxon>Fabales</taxon>
        <taxon>Fabaceae</taxon>
        <taxon>Papilionoideae</taxon>
        <taxon>50 kb inversion clade</taxon>
        <taxon>NPAAA clade</taxon>
        <taxon>Hologalegina</taxon>
        <taxon>IRL clade</taxon>
        <taxon>Fabeae</taxon>
        <taxon>Vicia</taxon>
    </lineage>
</organism>
<evidence type="ECO:0000313" key="3">
    <source>
        <dbReference type="Proteomes" id="UP001157006"/>
    </source>
</evidence>
<protein>
    <recommendedName>
        <fullName evidence="1">HAT C-terminal dimerisation domain-containing protein</fullName>
    </recommendedName>
</protein>
<dbReference type="EMBL" id="OX451740">
    <property type="protein sequence ID" value="CAI8615343.1"/>
    <property type="molecule type" value="Genomic_DNA"/>
</dbReference>
<dbReference type="InterPro" id="IPR055298">
    <property type="entry name" value="AtLOH3-like"/>
</dbReference>
<feature type="domain" description="HAT C-terminal dimerisation" evidence="1">
    <location>
        <begin position="78"/>
        <end position="136"/>
    </location>
</feature>
<proteinExistence type="predicted"/>
<dbReference type="InterPro" id="IPR008906">
    <property type="entry name" value="HATC_C_dom"/>
</dbReference>
<reference evidence="2 3" key="1">
    <citation type="submission" date="2023-01" db="EMBL/GenBank/DDBJ databases">
        <authorList>
            <person name="Kreplak J."/>
        </authorList>
    </citation>
    <scope>NUCLEOTIDE SEQUENCE [LARGE SCALE GENOMIC DNA]</scope>
</reference>
<dbReference type="Proteomes" id="UP001157006">
    <property type="component" value="Chromosome 5"/>
</dbReference>
<dbReference type="PANTHER" id="PTHR11697:SF230">
    <property type="entry name" value="ZINC FINGER, MYM DOMAIN CONTAINING 1"/>
    <property type="match status" value="1"/>
</dbReference>
<dbReference type="PANTHER" id="PTHR11697">
    <property type="entry name" value="GENERAL TRANSCRIPTION FACTOR 2-RELATED ZINC FINGER PROTEIN"/>
    <property type="match status" value="1"/>
</dbReference>
<dbReference type="Pfam" id="PF05699">
    <property type="entry name" value="Dimer_Tnp_hAT"/>
    <property type="match status" value="1"/>
</dbReference>
<keyword evidence="3" id="KW-1185">Reference proteome</keyword>
<dbReference type="AlphaFoldDB" id="A0AAV1B189"/>
<gene>
    <name evidence="2" type="ORF">VFH_V174360</name>
</gene>
<evidence type="ECO:0000259" key="1">
    <source>
        <dbReference type="Pfam" id="PF05699"/>
    </source>
</evidence>
<accession>A0AAV1B189</accession>
<dbReference type="GO" id="GO:0046983">
    <property type="term" value="F:protein dimerization activity"/>
    <property type="evidence" value="ECO:0007669"/>
    <property type="project" value="InterPro"/>
</dbReference>
<sequence>MELLSLSNSLVPKDIYKVFDLNNICALLDKFYSTDFSEHKKINLRYQLQHFHLDVVGHPDLNNLSTMSELCQALKKTVKTNTYYLIDRFIRVILTLPVSTATIERSFSAMKIIKTLRNKMEDEFLTDNMMLYIEKEIAEHFTIDSIIDEIKSLKERKVFAVKPAVRGQVRDFWSSRLLKANSPAVLLVTELTWYSFAEFKAFFIYKCRLQRIRISIGSILHLYIDLNVTYRLALILKKELSLKFYSAFIYTDLPNI</sequence>
<evidence type="ECO:0000313" key="2">
    <source>
        <dbReference type="EMBL" id="CAI8615343.1"/>
    </source>
</evidence>
<name>A0AAV1B189_VICFA</name>